<name>A0ABW2T3X5_9ACTN</name>
<evidence type="ECO:0000313" key="2">
    <source>
        <dbReference type="EMBL" id="MFC7603340.1"/>
    </source>
</evidence>
<evidence type="ECO:0000256" key="1">
    <source>
        <dbReference type="SAM" id="SignalP"/>
    </source>
</evidence>
<gene>
    <name evidence="2" type="ORF">ACFQVD_24830</name>
</gene>
<comment type="caution">
    <text evidence="2">The sequence shown here is derived from an EMBL/GenBank/DDBJ whole genome shotgun (WGS) entry which is preliminary data.</text>
</comment>
<keyword evidence="1" id="KW-0732">Signal</keyword>
<dbReference type="RefSeq" id="WP_343968011.1">
    <property type="nucleotide sequence ID" value="NZ_BAAAGK010000065.1"/>
</dbReference>
<organism evidence="2 3">
    <name type="scientific">Streptosporangium amethystogenes subsp. fukuiense</name>
    <dbReference type="NCBI Taxonomy" id="698418"/>
    <lineage>
        <taxon>Bacteria</taxon>
        <taxon>Bacillati</taxon>
        <taxon>Actinomycetota</taxon>
        <taxon>Actinomycetes</taxon>
        <taxon>Streptosporangiales</taxon>
        <taxon>Streptosporangiaceae</taxon>
        <taxon>Streptosporangium</taxon>
    </lineage>
</organism>
<dbReference type="Proteomes" id="UP001596514">
    <property type="component" value="Unassembled WGS sequence"/>
</dbReference>
<accession>A0ABW2T3X5</accession>
<feature type="chain" id="PRO_5046518780" evidence="1">
    <location>
        <begin position="29"/>
        <end position="105"/>
    </location>
</feature>
<evidence type="ECO:0000313" key="3">
    <source>
        <dbReference type="Proteomes" id="UP001596514"/>
    </source>
</evidence>
<keyword evidence="3" id="KW-1185">Reference proteome</keyword>
<proteinExistence type="predicted"/>
<protein>
    <submittedName>
        <fullName evidence="2">Uncharacterized protein</fullName>
    </submittedName>
</protein>
<feature type="signal peptide" evidence="1">
    <location>
        <begin position="1"/>
        <end position="28"/>
    </location>
</feature>
<sequence length="105" mass="11328">MVKSALATLVGVGVFFAASAAIAPSAQAEVWDCNSYYNTETASAYCDEGYGSYRVKANCASPRYPYNITIYGPTITKVRGQLGDISRVWASDYNCNITTASIQVF</sequence>
<dbReference type="EMBL" id="JBHTEE010000001">
    <property type="protein sequence ID" value="MFC7603340.1"/>
    <property type="molecule type" value="Genomic_DNA"/>
</dbReference>
<reference evidence="3" key="1">
    <citation type="journal article" date="2019" name="Int. J. Syst. Evol. Microbiol.">
        <title>The Global Catalogue of Microorganisms (GCM) 10K type strain sequencing project: providing services to taxonomists for standard genome sequencing and annotation.</title>
        <authorList>
            <consortium name="The Broad Institute Genomics Platform"/>
            <consortium name="The Broad Institute Genome Sequencing Center for Infectious Disease"/>
            <person name="Wu L."/>
            <person name="Ma J."/>
        </authorList>
    </citation>
    <scope>NUCLEOTIDE SEQUENCE [LARGE SCALE GENOMIC DNA]</scope>
    <source>
        <strain evidence="3">JCM 10083</strain>
    </source>
</reference>